<feature type="domain" description="Transposase Helix-turn-helix" evidence="1">
    <location>
        <begin position="1"/>
        <end position="36"/>
    </location>
</feature>
<name>A0A1R0GWC3_9FUNG</name>
<gene>
    <name evidence="2" type="ORF">AYI68_g4706</name>
</gene>
<dbReference type="Proteomes" id="UP000187455">
    <property type="component" value="Unassembled WGS sequence"/>
</dbReference>
<protein>
    <recommendedName>
        <fullName evidence="1">Transposase Helix-turn-helix domain-containing protein</fullName>
    </recommendedName>
</protein>
<dbReference type="Pfam" id="PF13613">
    <property type="entry name" value="HTH_Tnp_4"/>
    <property type="match status" value="1"/>
</dbReference>
<accession>A0A1R0GWC3</accession>
<evidence type="ECO:0000259" key="1">
    <source>
        <dbReference type="Pfam" id="PF13613"/>
    </source>
</evidence>
<evidence type="ECO:0000313" key="3">
    <source>
        <dbReference type="Proteomes" id="UP000187455"/>
    </source>
</evidence>
<dbReference type="InterPro" id="IPR027805">
    <property type="entry name" value="Transposase_HTH_dom"/>
</dbReference>
<evidence type="ECO:0000313" key="2">
    <source>
        <dbReference type="EMBL" id="OLY81189.1"/>
    </source>
</evidence>
<reference evidence="2 3" key="1">
    <citation type="journal article" date="2016" name="Mol. Biol. Evol.">
        <title>Genome-Wide Survey of Gut Fungi (Harpellales) Reveals the First Horizontally Transferred Ubiquitin Gene from a Mosquito Host.</title>
        <authorList>
            <person name="Wang Y."/>
            <person name="White M.M."/>
            <person name="Kvist S."/>
            <person name="Moncalvo J.M."/>
        </authorList>
    </citation>
    <scope>NUCLEOTIDE SEQUENCE [LARGE SCALE GENOMIC DNA]</scope>
    <source>
        <strain evidence="2 3">ALG-7-W6</strain>
    </source>
</reference>
<proteinExistence type="predicted"/>
<sequence>MTYLRHYFKYDKLGHEFKVSVQSACNIINSTAEVFREQVINLYLCPIKKRAHFSQPILLPNNKDVALIIECTVASIQRSSGLFQGVKLFYYGKNLQYCVKSEIVMIPDVICEFTIPAIEG</sequence>
<dbReference type="AlphaFoldDB" id="A0A1R0GWC3"/>
<dbReference type="EMBL" id="LSSL01002684">
    <property type="protein sequence ID" value="OLY81189.1"/>
    <property type="molecule type" value="Genomic_DNA"/>
</dbReference>
<organism evidence="2 3">
    <name type="scientific">Smittium mucronatum</name>
    <dbReference type="NCBI Taxonomy" id="133383"/>
    <lineage>
        <taxon>Eukaryota</taxon>
        <taxon>Fungi</taxon>
        <taxon>Fungi incertae sedis</taxon>
        <taxon>Zoopagomycota</taxon>
        <taxon>Kickxellomycotina</taxon>
        <taxon>Harpellomycetes</taxon>
        <taxon>Harpellales</taxon>
        <taxon>Legeriomycetaceae</taxon>
        <taxon>Smittium</taxon>
    </lineage>
</organism>
<comment type="caution">
    <text evidence="2">The sequence shown here is derived from an EMBL/GenBank/DDBJ whole genome shotgun (WGS) entry which is preliminary data.</text>
</comment>
<keyword evidence="3" id="KW-1185">Reference proteome</keyword>